<comment type="similarity">
    <text evidence="5">Belongs to the gamma-glutamyltransferase family.</text>
</comment>
<protein>
    <recommendedName>
        <fullName evidence="5">Glutathione hydrolase proenzyme</fullName>
        <ecNumber evidence="5">2.3.2.2</ecNumber>
        <ecNumber evidence="5">3.4.19.13</ecNumber>
    </recommendedName>
    <component>
        <recommendedName>
            <fullName evidence="5">Glutathione hydrolase large chain</fullName>
        </recommendedName>
    </component>
    <component>
        <recommendedName>
            <fullName evidence="5">Glutathione hydrolase small chain</fullName>
        </recommendedName>
    </component>
</protein>
<dbReference type="PANTHER" id="PTHR43199:SF6">
    <property type="entry name" value="GLUTATHIONE HYDROLASE PROENZYME"/>
    <property type="match status" value="1"/>
</dbReference>
<dbReference type="NCBIfam" id="TIGR00066">
    <property type="entry name" value="g_glut_trans"/>
    <property type="match status" value="1"/>
</dbReference>
<evidence type="ECO:0000256" key="7">
    <source>
        <dbReference type="SAM" id="SignalP"/>
    </source>
</evidence>
<dbReference type="EMBL" id="LZEU01000001">
    <property type="protein sequence ID" value="MBC9252634.1"/>
    <property type="molecule type" value="Genomic_DNA"/>
</dbReference>
<sequence length="560" mass="59573">MLRKALAACLLLACALQLQAAALKPDQAAVATAHPAATVAGLETLALGGNAFDAAVAISAALAVAEPYGSGLGGGGFFLLRQAGEQPTYRFLDARERAPLAASADLYRRDGQVQPELSLNGPLAAAIPGLPAALVVLAERYGKLPLIDSLTPAIRLARDGVGIDKVYRERAQWRLEALRADPASAAIFLEQGNVPGEFGLLRQPQLARTLERLGRDGHAGFYAGETAQLLLDGVRRAGGIWSARDLREYQVVERQPLRFALADGRELISAPPPSAGGVALAQSLGMLQQLPWQQAGELQRSHYVIEVLRRAYRDRGLLGDPDSLRNPLPQLLAPTYLQGLAKGIELQNATPSASLPPAPAWREGDHTTHFTVLDRDGNAVAATLSINLPFGAAFTVPGTGVVLNNEMDDFAADPQGSNVYGLAGSQANAIAPGKRPLSSMSPTFIESPAELASFGTPGGSRIPSMVLLAILDYLDGKPVAQWPATARYHQQYLPDVVEYEPGAFTASQIGALEMRGYRLQPVDRRYGNQQVLRWRKQDGTVEAASDPRGVGRAELLGPLP</sequence>
<comment type="catalytic activity">
    <reaction evidence="1 5">
        <text>an S-substituted glutathione + H2O = an S-substituted L-cysteinylglycine + L-glutamate</text>
        <dbReference type="Rhea" id="RHEA:59468"/>
        <dbReference type="ChEBI" id="CHEBI:15377"/>
        <dbReference type="ChEBI" id="CHEBI:29985"/>
        <dbReference type="ChEBI" id="CHEBI:90779"/>
        <dbReference type="ChEBI" id="CHEBI:143103"/>
        <dbReference type="EC" id="3.4.19.13"/>
    </reaction>
</comment>
<evidence type="ECO:0000313" key="9">
    <source>
        <dbReference type="Proteomes" id="UP000744555"/>
    </source>
</evidence>
<keyword evidence="7" id="KW-0732">Signal</keyword>
<organism evidence="8 9">
    <name type="scientific">Aquipseudomonas alcaligenes</name>
    <name type="common">Pseudomonas alcaligenes</name>
    <dbReference type="NCBI Taxonomy" id="43263"/>
    <lineage>
        <taxon>Bacteria</taxon>
        <taxon>Pseudomonadati</taxon>
        <taxon>Pseudomonadota</taxon>
        <taxon>Gammaproteobacteria</taxon>
        <taxon>Pseudomonadales</taxon>
        <taxon>Pseudomonadaceae</taxon>
        <taxon>Aquipseudomonas</taxon>
    </lineage>
</organism>
<evidence type="ECO:0000256" key="5">
    <source>
        <dbReference type="RuleBase" id="RU368036"/>
    </source>
</evidence>
<name>A0ABR7S6E7_AQUAC</name>
<dbReference type="Gene3D" id="1.10.246.130">
    <property type="match status" value="1"/>
</dbReference>
<keyword evidence="5" id="KW-0317">Glutathione biosynthesis</keyword>
<dbReference type="PANTHER" id="PTHR43199">
    <property type="entry name" value="GLUTATHIONE HYDROLASE"/>
    <property type="match status" value="1"/>
</dbReference>
<dbReference type="EC" id="3.4.19.13" evidence="5"/>
<dbReference type="Pfam" id="PF01019">
    <property type="entry name" value="G_glu_transpept"/>
    <property type="match status" value="1"/>
</dbReference>
<evidence type="ECO:0000313" key="8">
    <source>
        <dbReference type="EMBL" id="MBC9252634.1"/>
    </source>
</evidence>
<dbReference type="InterPro" id="IPR051792">
    <property type="entry name" value="GGT_bact"/>
</dbReference>
<dbReference type="Gene3D" id="3.60.20.40">
    <property type="match status" value="1"/>
</dbReference>
<feature type="chain" id="PRO_5045518773" description="Glutathione hydrolase proenzyme" evidence="7">
    <location>
        <begin position="21"/>
        <end position="560"/>
    </location>
</feature>
<keyword evidence="9" id="KW-1185">Reference proteome</keyword>
<dbReference type="RefSeq" id="WP_187808086.1">
    <property type="nucleotide sequence ID" value="NZ_LZEU01000001.1"/>
</dbReference>
<feature type="region of interest" description="Disordered" evidence="6">
    <location>
        <begin position="539"/>
        <end position="560"/>
    </location>
</feature>
<comment type="PTM">
    <text evidence="5">Cleaved by autocatalysis into a large and a small subunit.</text>
</comment>
<feature type="signal peptide" evidence="7">
    <location>
        <begin position="1"/>
        <end position="20"/>
    </location>
</feature>
<dbReference type="InterPro" id="IPR043137">
    <property type="entry name" value="GGT_ssub_C"/>
</dbReference>
<accession>A0ABR7S6E7</accession>
<dbReference type="Proteomes" id="UP000744555">
    <property type="component" value="Unassembled WGS sequence"/>
</dbReference>
<keyword evidence="5" id="KW-0378">Hydrolase</keyword>
<comment type="subunit">
    <text evidence="5">This enzyme consists of two polypeptide chains, which are synthesized in precursor form from a single polypeptide.</text>
</comment>
<dbReference type="InterPro" id="IPR000101">
    <property type="entry name" value="GGT_peptidase"/>
</dbReference>
<evidence type="ECO:0000256" key="3">
    <source>
        <dbReference type="ARBA" id="ARBA00023315"/>
    </source>
</evidence>
<evidence type="ECO:0000256" key="4">
    <source>
        <dbReference type="ARBA" id="ARBA00047417"/>
    </source>
</evidence>
<gene>
    <name evidence="8" type="ORF">A9179_20405</name>
</gene>
<evidence type="ECO:0000256" key="1">
    <source>
        <dbReference type="ARBA" id="ARBA00001049"/>
    </source>
</evidence>
<comment type="catalytic activity">
    <reaction evidence="2 5">
        <text>glutathione + H2O = L-cysteinylglycine + L-glutamate</text>
        <dbReference type="Rhea" id="RHEA:28807"/>
        <dbReference type="ChEBI" id="CHEBI:15377"/>
        <dbReference type="ChEBI" id="CHEBI:29985"/>
        <dbReference type="ChEBI" id="CHEBI:57925"/>
        <dbReference type="ChEBI" id="CHEBI:61694"/>
        <dbReference type="EC" id="3.4.19.13"/>
    </reaction>
</comment>
<keyword evidence="5" id="KW-0808">Transferase</keyword>
<evidence type="ECO:0000256" key="6">
    <source>
        <dbReference type="SAM" id="MobiDB-lite"/>
    </source>
</evidence>
<evidence type="ECO:0000256" key="2">
    <source>
        <dbReference type="ARBA" id="ARBA00001089"/>
    </source>
</evidence>
<keyword evidence="5" id="KW-0865">Zymogen</keyword>
<proteinExistence type="inferred from homology"/>
<comment type="pathway">
    <text evidence="5">Sulfur metabolism; glutathione metabolism.</text>
</comment>
<dbReference type="InterPro" id="IPR043138">
    <property type="entry name" value="GGT_lsub"/>
</dbReference>
<dbReference type="InterPro" id="IPR029055">
    <property type="entry name" value="Ntn_hydrolases_N"/>
</dbReference>
<reference evidence="8 9" key="1">
    <citation type="submission" date="2016-06" db="EMBL/GenBank/DDBJ databases">
        <authorList>
            <person name="Ramos C."/>
            <person name="Pintado A."/>
            <person name="Crespo-Gomez J.I."/>
        </authorList>
    </citation>
    <scope>NUCLEOTIDE SEQUENCE [LARGE SCALE GENOMIC DNA]</scope>
    <source>
        <strain evidence="8 9">AVO110</strain>
    </source>
</reference>
<keyword evidence="3 5" id="KW-0012">Acyltransferase</keyword>
<comment type="catalytic activity">
    <reaction evidence="4 5">
        <text>an N-terminal (5-L-glutamyl)-[peptide] + an alpha-amino acid = 5-L-glutamyl amino acid + an N-terminal L-alpha-aminoacyl-[peptide]</text>
        <dbReference type="Rhea" id="RHEA:23904"/>
        <dbReference type="Rhea" id="RHEA-COMP:9780"/>
        <dbReference type="Rhea" id="RHEA-COMP:9795"/>
        <dbReference type="ChEBI" id="CHEBI:77644"/>
        <dbReference type="ChEBI" id="CHEBI:78597"/>
        <dbReference type="ChEBI" id="CHEBI:78599"/>
        <dbReference type="ChEBI" id="CHEBI:78608"/>
        <dbReference type="EC" id="2.3.2.2"/>
    </reaction>
</comment>
<dbReference type="EC" id="2.3.2.2" evidence="5"/>
<dbReference type="PRINTS" id="PR01210">
    <property type="entry name" value="GGTRANSPTASE"/>
</dbReference>
<comment type="caution">
    <text evidence="8">The sequence shown here is derived from an EMBL/GenBank/DDBJ whole genome shotgun (WGS) entry which is preliminary data.</text>
</comment>
<dbReference type="SUPFAM" id="SSF56235">
    <property type="entry name" value="N-terminal nucleophile aminohydrolases (Ntn hydrolases)"/>
    <property type="match status" value="1"/>
</dbReference>